<keyword evidence="1" id="KW-0472">Membrane</keyword>
<protein>
    <submittedName>
        <fullName evidence="2">Uncharacterized protein</fullName>
    </submittedName>
</protein>
<dbReference type="Proteomes" id="UP000002872">
    <property type="component" value="Unassembled WGS sequence"/>
</dbReference>
<dbReference type="OrthoDB" id="2188494at2759"/>
<sequence length="272" mass="30747">MSGENKATTNRKKIELLVHIVLIGLALVGSVVNIQRLFRRKEEAIKENIEVFQRGYSGMLKGVASIIGKKDSLHLSETVYPSLIPSNSDSDLDHPILHSTAMNEPLEKGTSMDAIELINSLMEAKVRNPFLFGFKDIGTEVCSTLHFTYRKKGFTEGFKHSTEVKQNIEAFFKGKLPMDVCEYVFDMFYFLIMDMDPKHPDALNITQEKLDCFDKKKEYLIAACYLGEIATAVLGGRVSAMEFASRELSLTEEEFLKSRTRLILNLGSIQFQ</sequence>
<keyword evidence="1" id="KW-1133">Transmembrane helix</keyword>
<reference evidence="2" key="1">
    <citation type="submission" date="2011-01" db="EMBL/GenBank/DDBJ databases">
        <title>The Genome Sequence of Nematocida parisii strain ERTm3.</title>
        <authorList>
            <consortium name="The Broad Institute Genome Sequencing Platform"/>
            <consortium name="The Broad Institute Genome Sequencing Center for Infectious Disease"/>
            <person name="Cuomo C."/>
            <person name="Troemel E."/>
            <person name="Young S.K."/>
            <person name="Zeng Q."/>
            <person name="Gargeya S."/>
            <person name="Fitzgerald M."/>
            <person name="Haas B."/>
            <person name="Abouelleil A."/>
            <person name="Alvarado L."/>
            <person name="Arachchi H.M."/>
            <person name="Berlin A."/>
            <person name="Chapman S.B."/>
            <person name="Gearin G."/>
            <person name="Goldberg J."/>
            <person name="Griggs A."/>
            <person name="Gujja S."/>
            <person name="Hansen M."/>
            <person name="Heiman D."/>
            <person name="Howarth C."/>
            <person name="Larimer J."/>
            <person name="Lui A."/>
            <person name="MacDonald P.J.P."/>
            <person name="McCowen C."/>
            <person name="Montmayeur A."/>
            <person name="Murphy C."/>
            <person name="Neiman D."/>
            <person name="Pearson M."/>
            <person name="Priest M."/>
            <person name="Roberts A."/>
            <person name="Saif S."/>
            <person name="Shea T."/>
            <person name="Sisk P."/>
            <person name="Stolte C."/>
            <person name="Sykes S."/>
            <person name="Wortman J."/>
            <person name="Nusbaum C."/>
            <person name="Birren B."/>
        </authorList>
    </citation>
    <scope>NUCLEOTIDE SEQUENCE</scope>
    <source>
        <strain evidence="2">ERTm3</strain>
    </source>
</reference>
<gene>
    <name evidence="2" type="ORF">NEQG_02512</name>
</gene>
<dbReference type="EMBL" id="GL870883">
    <property type="protein sequence ID" value="EIJ87389.1"/>
    <property type="molecule type" value="Genomic_DNA"/>
</dbReference>
<name>I3EDU2_NEMP3</name>
<dbReference type="OMA" id="VFDMFYF"/>
<dbReference type="VEuPathDB" id="MicrosporidiaDB:NEQG_02512"/>
<feature type="transmembrane region" description="Helical" evidence="1">
    <location>
        <begin position="16"/>
        <end position="34"/>
    </location>
</feature>
<evidence type="ECO:0000313" key="2">
    <source>
        <dbReference type="EMBL" id="EIJ87389.1"/>
    </source>
</evidence>
<dbReference type="AlphaFoldDB" id="I3EDU2"/>
<evidence type="ECO:0000313" key="3">
    <source>
        <dbReference type="Proteomes" id="UP000002872"/>
    </source>
</evidence>
<accession>I3EDU2</accession>
<evidence type="ECO:0000256" key="1">
    <source>
        <dbReference type="SAM" id="Phobius"/>
    </source>
</evidence>
<dbReference type="InParanoid" id="I3EDU2"/>
<keyword evidence="1" id="KW-0812">Transmembrane</keyword>
<keyword evidence="3" id="KW-1185">Reference proteome</keyword>
<organism evidence="2 3">
    <name type="scientific">Nematocida parisii (strain ERTm3)</name>
    <name type="common">Nematode killer fungus</name>
    <dbReference type="NCBI Taxonomy" id="935791"/>
    <lineage>
        <taxon>Eukaryota</taxon>
        <taxon>Fungi</taxon>
        <taxon>Fungi incertae sedis</taxon>
        <taxon>Microsporidia</taxon>
        <taxon>Nematocida</taxon>
    </lineage>
</organism>
<proteinExistence type="predicted"/>
<dbReference type="HOGENOM" id="CLU_1019733_0_0_1"/>